<dbReference type="Proteomes" id="UP001292094">
    <property type="component" value="Unassembled WGS sequence"/>
</dbReference>
<sequence>MKWFGNVVVLAIVSVLSVVVVGYPSGAGNSSCKDLQPGHPSSNEINESIFLLVNPGQGNSMEVTIKPQNASVTFKGFLLRVIMDEPAQGKFNPDSTSQYHSLCTNETMSAVTHSNSIDKPSVTVKFDVTQSGQFTFEATVVFTYNQHVSGLITITRAELPQNPTQPIQISYL</sequence>
<evidence type="ECO:0000256" key="6">
    <source>
        <dbReference type="ARBA" id="ARBA00022729"/>
    </source>
</evidence>
<organism evidence="11 12">
    <name type="scientific">Petrolisthes manimaculis</name>
    <dbReference type="NCBI Taxonomy" id="1843537"/>
    <lineage>
        <taxon>Eukaryota</taxon>
        <taxon>Metazoa</taxon>
        <taxon>Ecdysozoa</taxon>
        <taxon>Arthropoda</taxon>
        <taxon>Crustacea</taxon>
        <taxon>Multicrustacea</taxon>
        <taxon>Malacostraca</taxon>
        <taxon>Eumalacostraca</taxon>
        <taxon>Eucarida</taxon>
        <taxon>Decapoda</taxon>
        <taxon>Pleocyemata</taxon>
        <taxon>Anomura</taxon>
        <taxon>Galatheoidea</taxon>
        <taxon>Porcellanidae</taxon>
        <taxon>Petrolisthes</taxon>
    </lineage>
</organism>
<dbReference type="AlphaFoldDB" id="A0AAE1P1Y3"/>
<evidence type="ECO:0000313" key="12">
    <source>
        <dbReference type="Proteomes" id="UP001292094"/>
    </source>
</evidence>
<dbReference type="Pfam" id="PF02014">
    <property type="entry name" value="Reeler"/>
    <property type="match status" value="1"/>
</dbReference>
<comment type="subcellular location">
    <subcellularLocation>
        <location evidence="1">Secreted</location>
    </subcellularLocation>
</comment>
<dbReference type="EMBL" id="JAWZYT010003288">
    <property type="protein sequence ID" value="KAK4299171.1"/>
    <property type="molecule type" value="Genomic_DNA"/>
</dbReference>
<keyword evidence="8" id="KW-0044">Antibiotic</keyword>
<evidence type="ECO:0000313" key="11">
    <source>
        <dbReference type="EMBL" id="KAK4299171.1"/>
    </source>
</evidence>
<dbReference type="GO" id="GO:0042742">
    <property type="term" value="P:defense response to bacterium"/>
    <property type="evidence" value="ECO:0007669"/>
    <property type="project" value="UniProtKB-KW"/>
</dbReference>
<dbReference type="PANTHER" id="PTHR45828">
    <property type="entry name" value="CYTOCHROME B561/FERRIC REDUCTASE TRANSMEMBRANE"/>
    <property type="match status" value="1"/>
</dbReference>
<dbReference type="GO" id="GO:0005576">
    <property type="term" value="C:extracellular region"/>
    <property type="evidence" value="ECO:0007669"/>
    <property type="project" value="UniProtKB-SubCell"/>
</dbReference>
<dbReference type="InterPro" id="IPR051237">
    <property type="entry name" value="Ferric-chelate_Red/DefProt"/>
</dbReference>
<dbReference type="PANTHER" id="PTHR45828:SF9">
    <property type="entry name" value="CELL WALL INTEGRITY AND STRESS RESPONSE COMPONENT 4-LIKE-RELATED"/>
    <property type="match status" value="1"/>
</dbReference>
<evidence type="ECO:0000256" key="1">
    <source>
        <dbReference type="ARBA" id="ARBA00004613"/>
    </source>
</evidence>
<keyword evidence="6 9" id="KW-0732">Signal</keyword>
<keyword evidence="4" id="KW-0929">Antimicrobial</keyword>
<evidence type="ECO:0000256" key="5">
    <source>
        <dbReference type="ARBA" id="ARBA00022588"/>
    </source>
</evidence>
<feature type="domain" description="Reelin" evidence="10">
    <location>
        <begin position="32"/>
        <end position="145"/>
    </location>
</feature>
<keyword evidence="5" id="KW-0399">Innate immunity</keyword>
<gene>
    <name evidence="11" type="ORF">Pmani_028546</name>
</gene>
<evidence type="ECO:0000256" key="9">
    <source>
        <dbReference type="SAM" id="SignalP"/>
    </source>
</evidence>
<proteinExistence type="inferred from homology"/>
<evidence type="ECO:0000256" key="7">
    <source>
        <dbReference type="ARBA" id="ARBA00022859"/>
    </source>
</evidence>
<feature type="chain" id="PRO_5041958643" description="Reelin domain-containing protein" evidence="9">
    <location>
        <begin position="23"/>
        <end position="172"/>
    </location>
</feature>
<reference evidence="11" key="1">
    <citation type="submission" date="2023-11" db="EMBL/GenBank/DDBJ databases">
        <title>Genome assemblies of two species of porcelain crab, Petrolisthes cinctipes and Petrolisthes manimaculis (Anomura: Porcellanidae).</title>
        <authorList>
            <person name="Angst P."/>
        </authorList>
    </citation>
    <scope>NUCLEOTIDE SEQUENCE</scope>
    <source>
        <strain evidence="11">PB745_02</strain>
        <tissue evidence="11">Gill</tissue>
    </source>
</reference>
<keyword evidence="12" id="KW-1185">Reference proteome</keyword>
<feature type="signal peptide" evidence="9">
    <location>
        <begin position="1"/>
        <end position="22"/>
    </location>
</feature>
<comment type="similarity">
    <text evidence="2">Belongs to the insect defense protein family.</text>
</comment>
<comment type="caution">
    <text evidence="11">The sequence shown here is derived from an EMBL/GenBank/DDBJ whole genome shotgun (WGS) entry which is preliminary data.</text>
</comment>
<dbReference type="InterPro" id="IPR042307">
    <property type="entry name" value="Reeler_sf"/>
</dbReference>
<name>A0AAE1P1Y3_9EUCA</name>
<keyword evidence="3" id="KW-0964">Secreted</keyword>
<keyword evidence="7" id="KW-0391">Immunity</keyword>
<protein>
    <recommendedName>
        <fullName evidence="10">Reelin domain-containing protein</fullName>
    </recommendedName>
</protein>
<evidence type="ECO:0000256" key="2">
    <source>
        <dbReference type="ARBA" id="ARBA00008501"/>
    </source>
</evidence>
<evidence type="ECO:0000256" key="8">
    <source>
        <dbReference type="ARBA" id="ARBA00023022"/>
    </source>
</evidence>
<dbReference type="GO" id="GO:0016020">
    <property type="term" value="C:membrane"/>
    <property type="evidence" value="ECO:0007669"/>
    <property type="project" value="TreeGrafter"/>
</dbReference>
<dbReference type="GO" id="GO:0045087">
    <property type="term" value="P:innate immune response"/>
    <property type="evidence" value="ECO:0007669"/>
    <property type="project" value="UniProtKB-KW"/>
</dbReference>
<evidence type="ECO:0000259" key="10">
    <source>
        <dbReference type="Pfam" id="PF02014"/>
    </source>
</evidence>
<evidence type="ECO:0000256" key="3">
    <source>
        <dbReference type="ARBA" id="ARBA00022525"/>
    </source>
</evidence>
<accession>A0AAE1P1Y3</accession>
<dbReference type="Gene3D" id="2.60.40.4060">
    <property type="entry name" value="Reeler domain"/>
    <property type="match status" value="1"/>
</dbReference>
<dbReference type="InterPro" id="IPR002861">
    <property type="entry name" value="Reeler_dom"/>
</dbReference>
<evidence type="ECO:0000256" key="4">
    <source>
        <dbReference type="ARBA" id="ARBA00022529"/>
    </source>
</evidence>